<organism evidence="1 2">
    <name type="scientific">Pseudomonas gingeri</name>
    <dbReference type="NCBI Taxonomy" id="117681"/>
    <lineage>
        <taxon>Bacteria</taxon>
        <taxon>Pseudomonadati</taxon>
        <taxon>Pseudomonadota</taxon>
        <taxon>Gammaproteobacteria</taxon>
        <taxon>Pseudomonadales</taxon>
        <taxon>Pseudomonadaceae</taxon>
        <taxon>Pseudomonas</taxon>
    </lineage>
</organism>
<evidence type="ECO:0000313" key="2">
    <source>
        <dbReference type="Proteomes" id="UP000522864"/>
    </source>
</evidence>
<accession>A0A7Y8BUU7</accession>
<dbReference type="EMBL" id="JACAQA010000051">
    <property type="protein sequence ID" value="NWB89385.1"/>
    <property type="molecule type" value="Genomic_DNA"/>
</dbReference>
<proteinExistence type="predicted"/>
<evidence type="ECO:0008006" key="3">
    <source>
        <dbReference type="Google" id="ProtNLM"/>
    </source>
</evidence>
<dbReference type="Proteomes" id="UP000522864">
    <property type="component" value="Unassembled WGS sequence"/>
</dbReference>
<evidence type="ECO:0000313" key="1">
    <source>
        <dbReference type="EMBL" id="NWB89385.1"/>
    </source>
</evidence>
<gene>
    <name evidence="1" type="ORF">HX830_31450</name>
</gene>
<comment type="caution">
    <text evidence="1">The sequence shown here is derived from an EMBL/GenBank/DDBJ whole genome shotgun (WGS) entry which is preliminary data.</text>
</comment>
<reference evidence="1 2" key="1">
    <citation type="submission" date="2020-04" db="EMBL/GenBank/DDBJ databases">
        <title>Molecular characterization of pseudomonads from Agaricus bisporus reveal novel blotch 2 pathogens in Western Europe.</title>
        <authorList>
            <person name="Taparia T."/>
            <person name="Krijger M."/>
            <person name="Haynes E."/>
            <person name="Elpinstone J.G."/>
            <person name="Noble R."/>
            <person name="Van Der Wolf J."/>
        </authorList>
    </citation>
    <scope>NUCLEOTIDE SEQUENCE [LARGE SCALE GENOMIC DNA]</scope>
    <source>
        <strain evidence="1 2">G9001</strain>
    </source>
</reference>
<dbReference type="RefSeq" id="WP_177104704.1">
    <property type="nucleotide sequence ID" value="NZ_JACAQA010000051.1"/>
</dbReference>
<dbReference type="AlphaFoldDB" id="A0A7Y8BUU7"/>
<protein>
    <recommendedName>
        <fullName evidence="3">Transglutaminase-like domain-containing protein</fullName>
    </recommendedName>
</protein>
<sequence length="199" mass="21163">MYVFLQAARVVVQGIKALGIAASNRPGDALTHGNAVLEQRHAVLSQSYVDDGIFGFEGKPYVKAVAAAARASRAGNCEEQACLAFDMLASTGIAPLELMSLQNHVGMEGYQGPAVSGAITGIVEADYAGPDHVFVVCGRSAQTNLQDPTTWNNDAVICDPWAKRAYFVADMADEMKLINRVSGGSMATSQKYRFEGAGW</sequence>
<name>A0A7Y8BUU7_9PSED</name>